<sequence>MTRKDDYFISLRGGSQRLVQIPKQSTLRNLKPKLSTSTLITPPPPPPAKPRVTSYAHDDLVRTHLKKPKITTKQLQQYIRWLNNLEIWPKIITIESYHIELRNGVFLSHLLHNFVPEYLMGLVNRKAQSVRTTESNLQLILQCLSRFNLNVRKIPSAQQLWDGDRTMIAIFIQEIFIKVVLRPLPHKLVWTWCQEILSIYYQANPNQKMDFTTNDGIAHGYYEYFRSSIRMWCLMHYYYYDSTKHEIFAANSVYMNPMEPSQYLSNAQRVCLLLKVLKIPLVWEPDWIVSSKSDAFMQLQLYHIYEKLHTMTKALKTDENDKIYLSKTDDGKVCVEGLIFTDGECKEQALTWQNIIPEAINDENSECTEFFEPEEVLDEVPTITQAPIYKEKPMKLADSSAWNDEYTQMKQRIAMEEAKIMKIEESVVITS</sequence>
<feature type="domain" description="Calponin-homology (CH)" evidence="1">
    <location>
        <begin position="72"/>
        <end position="180"/>
    </location>
</feature>
<dbReference type="OrthoDB" id="78477at2759"/>
<gene>
    <name evidence="2" type="ORF">THRCLA_06078</name>
</gene>
<evidence type="ECO:0000313" key="2">
    <source>
        <dbReference type="EMBL" id="OQS00275.1"/>
    </source>
</evidence>
<dbReference type="InterPro" id="IPR036872">
    <property type="entry name" value="CH_dom_sf"/>
</dbReference>
<accession>A0A1V9ZQH4</accession>
<dbReference type="SUPFAM" id="SSF47576">
    <property type="entry name" value="Calponin-homology domain, CH-domain"/>
    <property type="match status" value="1"/>
</dbReference>
<dbReference type="InterPro" id="IPR001715">
    <property type="entry name" value="CH_dom"/>
</dbReference>
<dbReference type="AlphaFoldDB" id="A0A1V9ZQH4"/>
<name>A0A1V9ZQH4_9STRA</name>
<reference evidence="2 3" key="1">
    <citation type="journal article" date="2014" name="Genome Biol. Evol.">
        <title>The secreted proteins of Achlya hypogyna and Thraustotheca clavata identify the ancestral oomycete secretome and reveal gene acquisitions by horizontal gene transfer.</title>
        <authorList>
            <person name="Misner I."/>
            <person name="Blouin N."/>
            <person name="Leonard G."/>
            <person name="Richards T.A."/>
            <person name="Lane C.E."/>
        </authorList>
    </citation>
    <scope>NUCLEOTIDE SEQUENCE [LARGE SCALE GENOMIC DNA]</scope>
    <source>
        <strain evidence="2 3">ATCC 34112</strain>
    </source>
</reference>
<dbReference type="PROSITE" id="PS50021">
    <property type="entry name" value="CH"/>
    <property type="match status" value="1"/>
</dbReference>
<protein>
    <recommendedName>
        <fullName evidence="1">Calponin-homology (CH) domain-containing protein</fullName>
    </recommendedName>
</protein>
<dbReference type="Proteomes" id="UP000243217">
    <property type="component" value="Unassembled WGS sequence"/>
</dbReference>
<keyword evidence="3" id="KW-1185">Reference proteome</keyword>
<comment type="caution">
    <text evidence="2">The sequence shown here is derived from an EMBL/GenBank/DDBJ whole genome shotgun (WGS) entry which is preliminary data.</text>
</comment>
<organism evidence="2 3">
    <name type="scientific">Thraustotheca clavata</name>
    <dbReference type="NCBI Taxonomy" id="74557"/>
    <lineage>
        <taxon>Eukaryota</taxon>
        <taxon>Sar</taxon>
        <taxon>Stramenopiles</taxon>
        <taxon>Oomycota</taxon>
        <taxon>Saprolegniomycetes</taxon>
        <taxon>Saprolegniales</taxon>
        <taxon>Achlyaceae</taxon>
        <taxon>Thraustotheca</taxon>
    </lineage>
</organism>
<dbReference type="Gene3D" id="1.10.418.10">
    <property type="entry name" value="Calponin-like domain"/>
    <property type="match status" value="1"/>
</dbReference>
<dbReference type="Pfam" id="PF00307">
    <property type="entry name" value="CH"/>
    <property type="match status" value="1"/>
</dbReference>
<evidence type="ECO:0000313" key="3">
    <source>
        <dbReference type="Proteomes" id="UP000243217"/>
    </source>
</evidence>
<evidence type="ECO:0000259" key="1">
    <source>
        <dbReference type="PROSITE" id="PS50021"/>
    </source>
</evidence>
<dbReference type="EMBL" id="JNBS01001726">
    <property type="protein sequence ID" value="OQS00275.1"/>
    <property type="molecule type" value="Genomic_DNA"/>
</dbReference>
<proteinExistence type="predicted"/>